<dbReference type="CDD" id="cd00291">
    <property type="entry name" value="SirA_YedF_YeeD"/>
    <property type="match status" value="1"/>
</dbReference>
<dbReference type="Gene3D" id="3.30.110.40">
    <property type="entry name" value="TusA-like domain"/>
    <property type="match status" value="1"/>
</dbReference>
<feature type="domain" description="UPF0033" evidence="1">
    <location>
        <begin position="40"/>
        <end position="64"/>
    </location>
</feature>
<dbReference type="SUPFAM" id="SSF64307">
    <property type="entry name" value="SirA-like"/>
    <property type="match status" value="1"/>
</dbReference>
<protein>
    <recommendedName>
        <fullName evidence="1">UPF0033 domain-containing protein</fullName>
    </recommendedName>
</protein>
<dbReference type="InterPro" id="IPR036868">
    <property type="entry name" value="TusA-like_sf"/>
</dbReference>
<proteinExistence type="predicted"/>
<evidence type="ECO:0000313" key="2">
    <source>
        <dbReference type="EMBL" id="OIR09194.1"/>
    </source>
</evidence>
<name>A0A1J5SL48_9ZZZZ</name>
<accession>A0A1J5SL48</accession>
<dbReference type="Pfam" id="PF01206">
    <property type="entry name" value="TusA"/>
    <property type="match status" value="1"/>
</dbReference>
<dbReference type="EMBL" id="MLJW01000028">
    <property type="protein sequence ID" value="OIR09194.1"/>
    <property type="molecule type" value="Genomic_DNA"/>
</dbReference>
<evidence type="ECO:0000259" key="1">
    <source>
        <dbReference type="PROSITE" id="PS01148"/>
    </source>
</evidence>
<reference evidence="2" key="1">
    <citation type="submission" date="2016-10" db="EMBL/GenBank/DDBJ databases">
        <title>Sequence of Gallionella enrichment culture.</title>
        <authorList>
            <person name="Poehlein A."/>
            <person name="Muehling M."/>
            <person name="Daniel R."/>
        </authorList>
    </citation>
    <scope>NUCLEOTIDE SEQUENCE</scope>
</reference>
<dbReference type="InterPro" id="IPR001455">
    <property type="entry name" value="TusA-like"/>
</dbReference>
<organism evidence="2">
    <name type="scientific">mine drainage metagenome</name>
    <dbReference type="NCBI Taxonomy" id="410659"/>
    <lineage>
        <taxon>unclassified sequences</taxon>
        <taxon>metagenomes</taxon>
        <taxon>ecological metagenomes</taxon>
    </lineage>
</organism>
<dbReference type="PROSITE" id="PS01148">
    <property type="entry name" value="UPF0033"/>
    <property type="match status" value="1"/>
</dbReference>
<comment type="caution">
    <text evidence="2">The sequence shown here is derived from an EMBL/GenBank/DDBJ whole genome shotgun (WGS) entry which is preliminary data.</text>
</comment>
<dbReference type="AlphaFoldDB" id="A0A1J5SL48"/>
<gene>
    <name evidence="2" type="ORF">GALL_88010</name>
</gene>
<sequence length="113" mass="12782">MPSLYKLWAYIYVQESELAITNVKSAKSEGVVIDKAKHFLDISAEVCPLTFVKTKLLIEKMTAGEVLEVRLKGDEPLRNVPRSLQELGHVILSLEPERQGDRMGVYLLTVRKV</sequence>